<reference evidence="1 2" key="1">
    <citation type="submission" date="2017-01" db="EMBL/GenBank/DDBJ databases">
        <authorList>
            <person name="Mah S.A."/>
            <person name="Swanson W.J."/>
            <person name="Moy G.W."/>
            <person name="Vacquier V.D."/>
        </authorList>
    </citation>
    <scope>NUCLEOTIDE SEQUENCE [LARGE SCALE GENOMIC DNA]</scope>
    <source>
        <strain evidence="1 2">GSMNP</strain>
    </source>
</reference>
<name>A0A1R1XTD8_9FUNG</name>
<organism evidence="1 2">
    <name type="scientific">Smittium culicis</name>
    <dbReference type="NCBI Taxonomy" id="133412"/>
    <lineage>
        <taxon>Eukaryota</taxon>
        <taxon>Fungi</taxon>
        <taxon>Fungi incertae sedis</taxon>
        <taxon>Zoopagomycota</taxon>
        <taxon>Kickxellomycotina</taxon>
        <taxon>Harpellomycetes</taxon>
        <taxon>Harpellales</taxon>
        <taxon>Legeriomycetaceae</taxon>
        <taxon>Smittium</taxon>
    </lineage>
</organism>
<accession>A0A1R1XTD8</accession>
<protein>
    <submittedName>
        <fullName evidence="1">Uncharacterized protein</fullName>
    </submittedName>
</protein>
<dbReference type="Proteomes" id="UP000187283">
    <property type="component" value="Unassembled WGS sequence"/>
</dbReference>
<evidence type="ECO:0000313" key="1">
    <source>
        <dbReference type="EMBL" id="OMJ17927.1"/>
    </source>
</evidence>
<keyword evidence="2" id="KW-1185">Reference proteome</keyword>
<proteinExistence type="predicted"/>
<dbReference type="OrthoDB" id="1933717at2759"/>
<dbReference type="EMBL" id="LSSN01001893">
    <property type="protein sequence ID" value="OMJ17927.1"/>
    <property type="molecule type" value="Genomic_DNA"/>
</dbReference>
<sequence>MQVIEVFFDAENLSLSEYTKKLVTTSKSMKSCEALSNFVSDNREAVEKLWKLQVMGFLDDGIDEVSLAIHDLENESQLNSVNVSGNDVNDLSESFQNMNLSTSEAKIKLYKEFLAILISSNLMVYKIHKSILQKNTFTSEEKTVWYDRLLELGKKIPEISDDLVFISLYSEPGKPWQQLSISKARELSILSISIIELATSFGDHSTSVSIDKIKSTFLKFVNKSDPNSSPR</sequence>
<evidence type="ECO:0000313" key="2">
    <source>
        <dbReference type="Proteomes" id="UP000187283"/>
    </source>
</evidence>
<dbReference type="AlphaFoldDB" id="A0A1R1XTD8"/>
<dbReference type="Gene3D" id="1.20.1410.10">
    <property type="entry name" value="I/LWEQ domain"/>
    <property type="match status" value="1"/>
</dbReference>
<comment type="caution">
    <text evidence="1">The sequence shown here is derived from an EMBL/GenBank/DDBJ whole genome shotgun (WGS) entry which is preliminary data.</text>
</comment>
<gene>
    <name evidence="1" type="ORF">AYI70_g5661</name>
</gene>